<evidence type="ECO:0000256" key="1">
    <source>
        <dbReference type="SAM" id="MobiDB-lite"/>
    </source>
</evidence>
<keyword evidence="3" id="KW-0732">Signal</keyword>
<dbReference type="EMBL" id="JACVVK020000069">
    <property type="protein sequence ID" value="KAK7496236.1"/>
    <property type="molecule type" value="Genomic_DNA"/>
</dbReference>
<keyword evidence="2" id="KW-0472">Membrane</keyword>
<organism evidence="4 5">
    <name type="scientific">Batillaria attramentaria</name>
    <dbReference type="NCBI Taxonomy" id="370345"/>
    <lineage>
        <taxon>Eukaryota</taxon>
        <taxon>Metazoa</taxon>
        <taxon>Spiralia</taxon>
        <taxon>Lophotrochozoa</taxon>
        <taxon>Mollusca</taxon>
        <taxon>Gastropoda</taxon>
        <taxon>Caenogastropoda</taxon>
        <taxon>Sorbeoconcha</taxon>
        <taxon>Cerithioidea</taxon>
        <taxon>Batillariidae</taxon>
        <taxon>Batillaria</taxon>
    </lineage>
</organism>
<evidence type="ECO:0000313" key="4">
    <source>
        <dbReference type="EMBL" id="KAK7496236.1"/>
    </source>
</evidence>
<proteinExistence type="predicted"/>
<evidence type="ECO:0000256" key="2">
    <source>
        <dbReference type="SAM" id="Phobius"/>
    </source>
</evidence>
<comment type="caution">
    <text evidence="4">The sequence shown here is derived from an EMBL/GenBank/DDBJ whole genome shotgun (WGS) entry which is preliminary data.</text>
</comment>
<evidence type="ECO:0008006" key="6">
    <source>
        <dbReference type="Google" id="ProtNLM"/>
    </source>
</evidence>
<evidence type="ECO:0000313" key="5">
    <source>
        <dbReference type="Proteomes" id="UP001519460"/>
    </source>
</evidence>
<keyword evidence="2" id="KW-0812">Transmembrane</keyword>
<accession>A0ABD0LAC5</accession>
<feature type="chain" id="PRO_5044817214" description="Cysteine and tyrosine-rich protein 1" evidence="3">
    <location>
        <begin position="24"/>
        <end position="192"/>
    </location>
</feature>
<gene>
    <name evidence="4" type="ORF">BaRGS_00012646</name>
</gene>
<keyword evidence="2" id="KW-1133">Transmembrane helix</keyword>
<feature type="transmembrane region" description="Helical" evidence="2">
    <location>
        <begin position="61"/>
        <end position="86"/>
    </location>
</feature>
<reference evidence="4 5" key="1">
    <citation type="journal article" date="2023" name="Sci. Data">
        <title>Genome assembly of the Korean intertidal mud-creeper Batillaria attramentaria.</title>
        <authorList>
            <person name="Patra A.K."/>
            <person name="Ho P.T."/>
            <person name="Jun S."/>
            <person name="Lee S.J."/>
            <person name="Kim Y."/>
            <person name="Won Y.J."/>
        </authorList>
    </citation>
    <scope>NUCLEOTIDE SEQUENCE [LARGE SCALE GENOMIC DNA]</scope>
    <source>
        <strain evidence="4">Wonlab-2016</strain>
    </source>
</reference>
<evidence type="ECO:0000256" key="3">
    <source>
        <dbReference type="SAM" id="SignalP"/>
    </source>
</evidence>
<sequence length="192" mass="19781">MASGGICFTTAILLLGFGGFCAGETCTTHKYYWTGITYSTTYCAYGCCGYYPSEYCCSASVGLIVGCVIGGIALLIVIIAAVCCCIKRPGHTGRTVRASQVAYGQNNLAVVYTATSAQYPTAYGGYIPTQPVQPPPYQTAEATPTPHAYNDPAYPPGMAPPPPGFAPVPGPSDASGTNAGVPPTKTGFPHGQ</sequence>
<feature type="region of interest" description="Disordered" evidence="1">
    <location>
        <begin position="134"/>
        <end position="192"/>
    </location>
</feature>
<dbReference type="AlphaFoldDB" id="A0ABD0LAC5"/>
<name>A0ABD0LAC5_9CAEN</name>
<protein>
    <recommendedName>
        <fullName evidence="6">Cysteine and tyrosine-rich protein 1</fullName>
    </recommendedName>
</protein>
<feature type="compositionally biased region" description="Pro residues" evidence="1">
    <location>
        <begin position="153"/>
        <end position="170"/>
    </location>
</feature>
<keyword evidence="5" id="KW-1185">Reference proteome</keyword>
<feature type="signal peptide" evidence="3">
    <location>
        <begin position="1"/>
        <end position="23"/>
    </location>
</feature>
<dbReference type="Proteomes" id="UP001519460">
    <property type="component" value="Unassembled WGS sequence"/>
</dbReference>